<dbReference type="KEGG" id="paa:Paes_1097"/>
<name>B4S7U3_PROA2</name>
<dbReference type="HOGENOM" id="CLU_1632843_0_0_10"/>
<gene>
    <name evidence="1" type="ordered locus">Paes_1097</name>
</gene>
<proteinExistence type="predicted"/>
<dbReference type="eggNOG" id="ENOG5033A1C">
    <property type="taxonomic scope" value="Bacteria"/>
</dbReference>
<sequence>MAFTITEYCDVRDRALAIGLNKPEGLALLPRNFDTASARDDLLHESAVHTVRILFRENDIPETRVEPEGHKIACIQENEFALVLPTLFVGALLLSQNPHLLSLALNVIANYATDFFKGLPGRNKVVLDVVVEDKTQKRSKKIHYDGAIDGLKEINEIAGKVFTDEEPH</sequence>
<organism evidence="1 2">
    <name type="scientific">Prosthecochloris aestuarii (strain DSM 271 / SK 413)</name>
    <dbReference type="NCBI Taxonomy" id="290512"/>
    <lineage>
        <taxon>Bacteria</taxon>
        <taxon>Pseudomonadati</taxon>
        <taxon>Chlorobiota</taxon>
        <taxon>Chlorobiia</taxon>
        <taxon>Chlorobiales</taxon>
        <taxon>Chlorobiaceae</taxon>
        <taxon>Prosthecochloris</taxon>
    </lineage>
</organism>
<reference evidence="1" key="1">
    <citation type="submission" date="2008-06" db="EMBL/GenBank/DDBJ databases">
        <title>Complete sequence of chromosome of Prosthecochloris aestuarii DSM 271.</title>
        <authorList>
            <consortium name="US DOE Joint Genome Institute"/>
            <person name="Lucas S."/>
            <person name="Copeland A."/>
            <person name="Lapidus A."/>
            <person name="Glavina del Rio T."/>
            <person name="Dalin E."/>
            <person name="Tice H."/>
            <person name="Bruce D."/>
            <person name="Goodwin L."/>
            <person name="Pitluck S."/>
            <person name="Schmutz J."/>
            <person name="Larimer F."/>
            <person name="Land M."/>
            <person name="Hauser L."/>
            <person name="Kyrpides N."/>
            <person name="Anderson I."/>
            <person name="Liu Z."/>
            <person name="Li T."/>
            <person name="Zhao F."/>
            <person name="Overmann J."/>
            <person name="Bryant D.A."/>
            <person name="Richardson P."/>
        </authorList>
    </citation>
    <scope>NUCLEOTIDE SEQUENCE [LARGE SCALE GENOMIC DNA]</scope>
    <source>
        <strain evidence="1">DSM 271</strain>
    </source>
</reference>
<dbReference type="AlphaFoldDB" id="B4S7U3"/>
<evidence type="ECO:0000313" key="1">
    <source>
        <dbReference type="EMBL" id="ACF46130.1"/>
    </source>
</evidence>
<evidence type="ECO:0000313" key="2">
    <source>
        <dbReference type="Proteomes" id="UP000002725"/>
    </source>
</evidence>
<dbReference type="RefSeq" id="WP_012505667.1">
    <property type="nucleotide sequence ID" value="NC_011059.1"/>
</dbReference>
<accession>B4S7U3</accession>
<dbReference type="STRING" id="290512.Paes_1097"/>
<protein>
    <submittedName>
        <fullName evidence="1">Uncharacterized protein</fullName>
    </submittedName>
</protein>
<keyword evidence="2" id="KW-1185">Reference proteome</keyword>
<dbReference type="Proteomes" id="UP000002725">
    <property type="component" value="Chromosome"/>
</dbReference>
<dbReference type="EMBL" id="CP001108">
    <property type="protein sequence ID" value="ACF46130.1"/>
    <property type="molecule type" value="Genomic_DNA"/>
</dbReference>